<organism evidence="11 12">
    <name type="scientific">Acidithiobacillus caldus (strain ATCC 51756 / DSM 8584 / KU)</name>
    <dbReference type="NCBI Taxonomy" id="637389"/>
    <lineage>
        <taxon>Bacteria</taxon>
        <taxon>Pseudomonadati</taxon>
        <taxon>Pseudomonadota</taxon>
        <taxon>Acidithiobacillia</taxon>
        <taxon>Acidithiobacillales</taxon>
        <taxon>Acidithiobacillaceae</taxon>
        <taxon>Acidithiobacillus</taxon>
    </lineage>
</organism>
<dbReference type="NCBIfam" id="TIGR00975">
    <property type="entry name" value="3a0107s03"/>
    <property type="match status" value="1"/>
</dbReference>
<dbReference type="Pfam" id="PF12849">
    <property type="entry name" value="PBP_like_2"/>
    <property type="match status" value="1"/>
</dbReference>
<reference evidence="11 12" key="1">
    <citation type="journal article" date="2009" name="J. Bacteriol.">
        <title>Draft genome sequence of the extremely acidophilic bacterium Acidithiobacillus caldus ATCC 51756 reveals metabolic versatility in the genus Acidithiobacillus.</title>
        <authorList>
            <person name="Valdes J."/>
            <person name="Quatrini R."/>
            <person name="Hallberg K."/>
            <person name="Dopson M."/>
            <person name="Valenzuela P.D."/>
            <person name="Holmes D.S."/>
        </authorList>
    </citation>
    <scope>NUCLEOTIDE SEQUENCE [LARGE SCALE GENOMIC DNA]</scope>
    <source>
        <strain evidence="12">ATCC 51756 / DSM 8584 / KU</strain>
    </source>
</reference>
<feature type="binding site" evidence="8">
    <location>
        <begin position="32"/>
        <end position="34"/>
    </location>
    <ligand>
        <name>phosphate</name>
        <dbReference type="ChEBI" id="CHEBI:43474"/>
    </ligand>
</feature>
<dbReference type="GO" id="GO:0035435">
    <property type="term" value="P:phosphate ion transmembrane transport"/>
    <property type="evidence" value="ECO:0007669"/>
    <property type="project" value="InterPro"/>
</dbReference>
<dbReference type="Gene3D" id="3.40.190.10">
    <property type="entry name" value="Periplasmic binding protein-like II"/>
    <property type="match status" value="2"/>
</dbReference>
<keyword evidence="5 7" id="KW-0813">Transport</keyword>
<dbReference type="PIRSF" id="PIRSF002756">
    <property type="entry name" value="PstS"/>
    <property type="match status" value="1"/>
</dbReference>
<evidence type="ECO:0000256" key="3">
    <source>
        <dbReference type="ARBA" id="ARBA00011529"/>
    </source>
</evidence>
<comment type="function">
    <text evidence="1 7">Part of the ABC transporter complex PstSACB involved in phosphate import.</text>
</comment>
<accession>A0A059ZR54</accession>
<protein>
    <recommendedName>
        <fullName evidence="4 7">Phosphate-binding protein PstS</fullName>
    </recommendedName>
</protein>
<proteinExistence type="inferred from homology"/>
<dbReference type="Proteomes" id="UP000005522">
    <property type="component" value="Chromosome"/>
</dbReference>
<dbReference type="AlphaFoldDB" id="A0A059ZR54"/>
<dbReference type="InterPro" id="IPR050962">
    <property type="entry name" value="Phosphate-bind_PstS"/>
</dbReference>
<feature type="binding site" evidence="8">
    <location>
        <position position="61"/>
    </location>
    <ligand>
        <name>phosphate</name>
        <dbReference type="ChEBI" id="CHEBI:43474"/>
    </ligand>
</feature>
<dbReference type="GO" id="GO:0043190">
    <property type="term" value="C:ATP-binding cassette (ABC) transporter complex"/>
    <property type="evidence" value="ECO:0007669"/>
    <property type="project" value="InterPro"/>
</dbReference>
<dbReference type="NCBIfam" id="NF008171">
    <property type="entry name" value="PRK10918.1"/>
    <property type="match status" value="1"/>
</dbReference>
<dbReference type="GO" id="GO:0042301">
    <property type="term" value="F:phosphate ion binding"/>
    <property type="evidence" value="ECO:0007669"/>
    <property type="project" value="InterPro"/>
</dbReference>
<dbReference type="InterPro" id="IPR005673">
    <property type="entry name" value="ABC_phos-bd_PstS"/>
</dbReference>
<dbReference type="RefSeq" id="WP_004872347.1">
    <property type="nucleotide sequence ID" value="NZ_CP005986.1"/>
</dbReference>
<dbReference type="SUPFAM" id="SSF53850">
    <property type="entry name" value="Periplasmic binding protein-like II"/>
    <property type="match status" value="1"/>
</dbReference>
<evidence type="ECO:0000256" key="5">
    <source>
        <dbReference type="ARBA" id="ARBA00022448"/>
    </source>
</evidence>
<evidence type="ECO:0000259" key="10">
    <source>
        <dbReference type="Pfam" id="PF12849"/>
    </source>
</evidence>
<dbReference type="InterPro" id="IPR024370">
    <property type="entry name" value="PBP_domain"/>
</dbReference>
<dbReference type="KEGG" id="acz:Acaty_c1483"/>
<feature type="signal peptide" evidence="9">
    <location>
        <begin position="1"/>
        <end position="23"/>
    </location>
</feature>
<comment type="similarity">
    <text evidence="2 7">Belongs to the PstS family.</text>
</comment>
<feature type="binding site" evidence="8">
    <location>
        <position position="79"/>
    </location>
    <ligand>
        <name>phosphate</name>
        <dbReference type="ChEBI" id="CHEBI:43474"/>
    </ligand>
</feature>
<gene>
    <name evidence="11" type="ORF">Acaty_c1483</name>
</gene>
<evidence type="ECO:0000256" key="8">
    <source>
        <dbReference type="PIRSR" id="PIRSR002756-1"/>
    </source>
</evidence>
<evidence type="ECO:0000256" key="2">
    <source>
        <dbReference type="ARBA" id="ARBA00008725"/>
    </source>
</evidence>
<evidence type="ECO:0000256" key="1">
    <source>
        <dbReference type="ARBA" id="ARBA00002841"/>
    </source>
</evidence>
<dbReference type="HOGENOM" id="CLU_034528_1_0_6"/>
<dbReference type="CDD" id="cd13565">
    <property type="entry name" value="PBP2_PstS"/>
    <property type="match status" value="1"/>
</dbReference>
<name>A0A059ZR54_ACICK</name>
<dbReference type="PANTHER" id="PTHR42996:SF1">
    <property type="entry name" value="PHOSPHATE-BINDING PROTEIN PSTS"/>
    <property type="match status" value="1"/>
</dbReference>
<feature type="domain" description="PBP" evidence="10">
    <location>
        <begin position="22"/>
        <end position="306"/>
    </location>
</feature>
<keyword evidence="6 7" id="KW-0592">Phosphate transport</keyword>
<keyword evidence="9" id="KW-0732">Signal</keyword>
<evidence type="ECO:0000256" key="9">
    <source>
        <dbReference type="SAM" id="SignalP"/>
    </source>
</evidence>
<dbReference type="PANTHER" id="PTHR42996">
    <property type="entry name" value="PHOSPHATE-BINDING PROTEIN PSTS"/>
    <property type="match status" value="1"/>
</dbReference>
<evidence type="ECO:0000313" key="11">
    <source>
        <dbReference type="EMBL" id="AIA55349.1"/>
    </source>
</evidence>
<comment type="subunit">
    <text evidence="3 7">The complex is composed of two ATP-binding proteins (PstB), two transmembrane proteins (PstC and PstA) and a solute-binding protein (PstS).</text>
</comment>
<dbReference type="EMBL" id="CP005986">
    <property type="protein sequence ID" value="AIA55349.1"/>
    <property type="molecule type" value="Genomic_DNA"/>
</dbReference>
<evidence type="ECO:0000256" key="4">
    <source>
        <dbReference type="ARBA" id="ARBA00021889"/>
    </source>
</evidence>
<evidence type="ECO:0000313" key="12">
    <source>
        <dbReference type="Proteomes" id="UP000005522"/>
    </source>
</evidence>
<feature type="chain" id="PRO_5001585293" description="Phosphate-binding protein PstS" evidence="9">
    <location>
        <begin position="24"/>
        <end position="341"/>
    </location>
</feature>
<evidence type="ECO:0000256" key="7">
    <source>
        <dbReference type="PIRNR" id="PIRNR002756"/>
    </source>
</evidence>
<feature type="binding site" evidence="8">
    <location>
        <begin position="162"/>
        <end position="164"/>
    </location>
    <ligand>
        <name>phosphate</name>
        <dbReference type="ChEBI" id="CHEBI:43474"/>
    </ligand>
</feature>
<sequence>MNIKVVALSVSLLSLGMAGAVQAAETLTGSGSTAIQPVLTKWAATYKEKTGVETNYGGGGSGQGIKDIKAGLAGFGATDKPLTSEELRKDHLIQFPAIIIGIAPIVNLPGIEPGQMVLDGKVLADIYLGKITKWNDPAIVALNKGLKLPDLDISVVHRSDGSGTTFNFTDYLSKVSPEWAEKVGKPNTEIPWPVGAGGKGNQGVAALVQKTVGSIGYVEQAYASENKLAYTRMRNAAGKVVLPDLKTFQAAAANADYGKTEDFYLILTNQKGAESWPITATTWVMLREDAPKATNEEVVKFFRWSLTAPEAKREAEQLAYVPLPDGTVKQIQGYWKSKLGL</sequence>
<evidence type="ECO:0000256" key="6">
    <source>
        <dbReference type="ARBA" id="ARBA00022592"/>
    </source>
</evidence>
<dbReference type="eggNOG" id="COG0226">
    <property type="taxonomic scope" value="Bacteria"/>
</dbReference>